<sequence>MHAAQSLNQDSIVTRILLGSDSSLQTAMVSADLLSIHFSRIEALVDAADDVADLARLGCRTLCDALAECREHARSENVIGVLDCLSRAVSAHRTAKSLLLGIVELGDTDVAELAQLGVNLAMSVLDDLGA</sequence>
<dbReference type="Proteomes" id="UP000494115">
    <property type="component" value="Unassembled WGS sequence"/>
</dbReference>
<dbReference type="EMBL" id="CADIKM010000005">
    <property type="protein sequence ID" value="CAB3783360.1"/>
    <property type="molecule type" value="Genomic_DNA"/>
</dbReference>
<gene>
    <name evidence="1" type="ORF">LMG28138_01624</name>
</gene>
<evidence type="ECO:0000313" key="1">
    <source>
        <dbReference type="EMBL" id="CAB3783360.1"/>
    </source>
</evidence>
<name>A0A6S7B2H5_9BURK</name>
<organism evidence="1 2">
    <name type="scientific">Pararobbsia alpina</name>
    <dbReference type="NCBI Taxonomy" id="621374"/>
    <lineage>
        <taxon>Bacteria</taxon>
        <taxon>Pseudomonadati</taxon>
        <taxon>Pseudomonadota</taxon>
        <taxon>Betaproteobacteria</taxon>
        <taxon>Burkholderiales</taxon>
        <taxon>Burkholderiaceae</taxon>
        <taxon>Pararobbsia</taxon>
    </lineage>
</organism>
<keyword evidence="2" id="KW-1185">Reference proteome</keyword>
<proteinExistence type="predicted"/>
<dbReference type="AlphaFoldDB" id="A0A6S7B2H5"/>
<accession>A0A6S7B2H5</accession>
<reference evidence="1 2" key="1">
    <citation type="submission" date="2020-04" db="EMBL/GenBank/DDBJ databases">
        <authorList>
            <person name="De Canck E."/>
        </authorList>
    </citation>
    <scope>NUCLEOTIDE SEQUENCE [LARGE SCALE GENOMIC DNA]</scope>
    <source>
        <strain evidence="1 2">LMG 28138</strain>
    </source>
</reference>
<evidence type="ECO:0000313" key="2">
    <source>
        <dbReference type="Proteomes" id="UP000494115"/>
    </source>
</evidence>
<protein>
    <submittedName>
        <fullName evidence="1">Uncharacterized protein</fullName>
    </submittedName>
</protein>